<dbReference type="EMBL" id="FUYL01000001">
    <property type="protein sequence ID" value="SKB26383.1"/>
    <property type="molecule type" value="Genomic_DNA"/>
</dbReference>
<dbReference type="Proteomes" id="UP000190339">
    <property type="component" value="Unassembled WGS sequence"/>
</dbReference>
<reference evidence="3" key="1">
    <citation type="submission" date="2017-02" db="EMBL/GenBank/DDBJ databases">
        <authorList>
            <person name="Varghese N."/>
            <person name="Submissions S."/>
        </authorList>
    </citation>
    <scope>NUCLEOTIDE SEQUENCE [LARGE SCALE GENOMIC DNA]</scope>
    <source>
        <strain evidence="3">DSM 23546</strain>
    </source>
</reference>
<keyword evidence="2" id="KW-0328">Glycosyltransferase</keyword>
<proteinExistence type="predicted"/>
<accession>A0A1T4ZVL1</accession>
<organism evidence="2 3">
    <name type="scientific">Maribacter arcticus</name>
    <dbReference type="NCBI Taxonomy" id="561365"/>
    <lineage>
        <taxon>Bacteria</taxon>
        <taxon>Pseudomonadati</taxon>
        <taxon>Bacteroidota</taxon>
        <taxon>Flavobacteriia</taxon>
        <taxon>Flavobacteriales</taxon>
        <taxon>Flavobacteriaceae</taxon>
        <taxon>Maribacter</taxon>
    </lineage>
</organism>
<sequence>MFEDRNDAGTQLAKKLTKFKEENVVVLAIPRGGLPVGAQVAKSLQAPLDVVLTKKIGYPTNKEYAIGAISLESIVLTNAMGIEKSYIDQETARIRKTLRERYNQYYKHQSPANLKNKTIIIVDDGVATGNTLLATIELVYKQNPSKIIIAIPVAPASAIYKISNTENVDEVICILIPDNFRAVGQFYKNFEQVTDQKAIQILEKTNSKKTLDL</sequence>
<dbReference type="Gene3D" id="3.30.1310.20">
    <property type="entry name" value="PRTase-like"/>
    <property type="match status" value="1"/>
</dbReference>
<keyword evidence="3" id="KW-1185">Reference proteome</keyword>
<dbReference type="Pfam" id="PF00156">
    <property type="entry name" value="Pribosyltran"/>
    <property type="match status" value="1"/>
</dbReference>
<protein>
    <submittedName>
        <fullName evidence="2">Predicted phosphoribosyltransferase</fullName>
    </submittedName>
</protein>
<evidence type="ECO:0000313" key="2">
    <source>
        <dbReference type="EMBL" id="SKB26383.1"/>
    </source>
</evidence>
<dbReference type="GO" id="GO:0016757">
    <property type="term" value="F:glycosyltransferase activity"/>
    <property type="evidence" value="ECO:0007669"/>
    <property type="project" value="UniProtKB-KW"/>
</dbReference>
<dbReference type="InterPro" id="IPR000836">
    <property type="entry name" value="PRTase_dom"/>
</dbReference>
<keyword evidence="2" id="KW-0808">Transferase</keyword>
<dbReference type="RefSeq" id="WP_079510727.1">
    <property type="nucleotide sequence ID" value="NZ_FUYL01000001.1"/>
</dbReference>
<name>A0A1T4ZVL1_9FLAO</name>
<dbReference type="Gene3D" id="3.40.50.2020">
    <property type="match status" value="1"/>
</dbReference>
<dbReference type="AlphaFoldDB" id="A0A1T4ZVL1"/>
<dbReference type="OrthoDB" id="9810066at2"/>
<feature type="domain" description="Phosphoribosyltransferase" evidence="1">
    <location>
        <begin position="12"/>
        <end position="186"/>
    </location>
</feature>
<evidence type="ECO:0000259" key="1">
    <source>
        <dbReference type="Pfam" id="PF00156"/>
    </source>
</evidence>
<dbReference type="InterPro" id="IPR029057">
    <property type="entry name" value="PRTase-like"/>
</dbReference>
<dbReference type="CDD" id="cd06223">
    <property type="entry name" value="PRTases_typeI"/>
    <property type="match status" value="1"/>
</dbReference>
<dbReference type="STRING" id="561365.SAMN05660866_00335"/>
<dbReference type="SUPFAM" id="SSF53271">
    <property type="entry name" value="PRTase-like"/>
    <property type="match status" value="1"/>
</dbReference>
<evidence type="ECO:0000313" key="3">
    <source>
        <dbReference type="Proteomes" id="UP000190339"/>
    </source>
</evidence>
<gene>
    <name evidence="2" type="ORF">SAMN05660866_00335</name>
</gene>